<evidence type="ECO:0000313" key="2">
    <source>
        <dbReference type="Proteomes" id="UP000658613"/>
    </source>
</evidence>
<dbReference type="InterPro" id="IPR011856">
    <property type="entry name" value="tRNA_endonuc-like_dom_sf"/>
</dbReference>
<evidence type="ECO:0000313" key="1">
    <source>
        <dbReference type="EMBL" id="MBG6122679.1"/>
    </source>
</evidence>
<keyword evidence="2" id="KW-1185">Reference proteome</keyword>
<dbReference type="EMBL" id="JADOUE010000001">
    <property type="protein sequence ID" value="MBG6122679.1"/>
    <property type="molecule type" value="Genomic_DNA"/>
</dbReference>
<sequence length="430" mass="47940">MALYSIEKLANQDKRVNSVVRRIASSNMTKSKMTETNDLESWIVKNPSIINEALPASTEMMVITTQFNSWSTVVEEAFEGAADSSTTATSKKTLDILGLTNSGELVVVELKRASDKDIHLQAITYAAMASRFTYGQLAAAHDAWLRSPLRKSYYTDEELNAEVDGITESHEGSTAVNQDVSHDNDRNSSNASLNKIAAFVGGIDSPDEEFSVPRIILVAESFSVETMTTLIWLKKMSKKFDFTCIEYDVYQDGDDFFAHFNVAWPVKGEAELSLAPDVEELELNRTEEKVAQRRSENIAGYLVKRLPDGGWKIPEGEPVLLPLEKLQSSSFTDEHRARLAELSKHMQITWTNQGTPPSKSLKVSNLGEFDGEYALQAVWNLIMKEIGAVKGLPGQEQPIFRQASKYFVVGEKTLHEHAEDLRKQLGAHDL</sequence>
<evidence type="ECO:0008006" key="3">
    <source>
        <dbReference type="Google" id="ProtNLM"/>
    </source>
</evidence>
<protein>
    <recommendedName>
        <fullName evidence="3">DUF91 domain-containing protein</fullName>
    </recommendedName>
</protein>
<dbReference type="RefSeq" id="WP_196825032.1">
    <property type="nucleotide sequence ID" value="NZ_CP046980.1"/>
</dbReference>
<comment type="caution">
    <text evidence="1">The sequence shown here is derived from an EMBL/GenBank/DDBJ whole genome shotgun (WGS) entry which is preliminary data.</text>
</comment>
<name>A0A931DWA0_9CORY</name>
<reference evidence="1" key="1">
    <citation type="submission" date="2020-11" db="EMBL/GenBank/DDBJ databases">
        <title>Sequencing the genomes of 1000 actinobacteria strains.</title>
        <authorList>
            <person name="Klenk H.-P."/>
        </authorList>
    </citation>
    <scope>NUCLEOTIDE SEQUENCE</scope>
    <source>
        <strain evidence="1">DSM 45632</strain>
    </source>
</reference>
<dbReference type="AlphaFoldDB" id="A0A931DWA0"/>
<dbReference type="Gene3D" id="3.40.1350.10">
    <property type="match status" value="1"/>
</dbReference>
<proteinExistence type="predicted"/>
<accession>A0A931DWA0</accession>
<organism evidence="1 2">
    <name type="scientific">Corynebacterium aquatimens</name>
    <dbReference type="NCBI Taxonomy" id="1190508"/>
    <lineage>
        <taxon>Bacteria</taxon>
        <taxon>Bacillati</taxon>
        <taxon>Actinomycetota</taxon>
        <taxon>Actinomycetes</taxon>
        <taxon>Mycobacteriales</taxon>
        <taxon>Corynebacteriaceae</taxon>
        <taxon>Corynebacterium</taxon>
    </lineage>
</organism>
<dbReference type="Proteomes" id="UP000658613">
    <property type="component" value="Unassembled WGS sequence"/>
</dbReference>
<dbReference type="GO" id="GO:0003676">
    <property type="term" value="F:nucleic acid binding"/>
    <property type="evidence" value="ECO:0007669"/>
    <property type="project" value="InterPro"/>
</dbReference>
<gene>
    <name evidence="1" type="ORF">IW254_001648</name>
</gene>